<keyword evidence="4" id="KW-1185">Reference proteome</keyword>
<dbReference type="Gene3D" id="3.30.450.180">
    <property type="match status" value="1"/>
</dbReference>
<evidence type="ECO:0000259" key="2">
    <source>
        <dbReference type="PROSITE" id="PS50943"/>
    </source>
</evidence>
<organism evidence="3 4">
    <name type="scientific">Ktedonospora formicarum</name>
    <dbReference type="NCBI Taxonomy" id="2778364"/>
    <lineage>
        <taxon>Bacteria</taxon>
        <taxon>Bacillati</taxon>
        <taxon>Chloroflexota</taxon>
        <taxon>Ktedonobacteria</taxon>
        <taxon>Ktedonobacterales</taxon>
        <taxon>Ktedonobacteraceae</taxon>
        <taxon>Ktedonospora</taxon>
    </lineage>
</organism>
<protein>
    <submittedName>
        <fullName evidence="3">Transcriptional regulator</fullName>
    </submittedName>
</protein>
<comment type="caution">
    <text evidence="3">The sequence shown here is derived from an EMBL/GenBank/DDBJ whole genome shotgun (WGS) entry which is preliminary data.</text>
</comment>
<dbReference type="InterPro" id="IPR001387">
    <property type="entry name" value="Cro/C1-type_HTH"/>
</dbReference>
<name>A0A8J3I529_9CHLR</name>
<feature type="domain" description="HTH cro/C1-type" evidence="2">
    <location>
        <begin position="51"/>
        <end position="98"/>
    </location>
</feature>
<dbReference type="PANTHER" id="PTHR35010:SF2">
    <property type="entry name" value="BLL4672 PROTEIN"/>
    <property type="match status" value="1"/>
</dbReference>
<dbReference type="Proteomes" id="UP000612362">
    <property type="component" value="Unassembled WGS sequence"/>
</dbReference>
<dbReference type="SMART" id="SM00530">
    <property type="entry name" value="HTH_XRE"/>
    <property type="match status" value="1"/>
</dbReference>
<dbReference type="GO" id="GO:0003677">
    <property type="term" value="F:DNA binding"/>
    <property type="evidence" value="ECO:0007669"/>
    <property type="project" value="InterPro"/>
</dbReference>
<dbReference type="PANTHER" id="PTHR35010">
    <property type="entry name" value="BLL4672 PROTEIN-RELATED"/>
    <property type="match status" value="1"/>
</dbReference>
<reference evidence="3" key="1">
    <citation type="submission" date="2020-10" db="EMBL/GenBank/DDBJ databases">
        <title>Taxonomic study of unclassified bacteria belonging to the class Ktedonobacteria.</title>
        <authorList>
            <person name="Yabe S."/>
            <person name="Wang C.M."/>
            <person name="Zheng Y."/>
            <person name="Sakai Y."/>
            <person name="Cavaletti L."/>
            <person name="Monciardini P."/>
            <person name="Donadio S."/>
        </authorList>
    </citation>
    <scope>NUCLEOTIDE SEQUENCE</scope>
    <source>
        <strain evidence="3">SOSP1-1</strain>
    </source>
</reference>
<dbReference type="EMBL" id="BNJF01000008">
    <property type="protein sequence ID" value="GHO50447.1"/>
    <property type="molecule type" value="Genomic_DNA"/>
</dbReference>
<dbReference type="SUPFAM" id="SSF47413">
    <property type="entry name" value="lambda repressor-like DNA-binding domains"/>
    <property type="match status" value="1"/>
</dbReference>
<dbReference type="Pfam" id="PF13560">
    <property type="entry name" value="HTH_31"/>
    <property type="match status" value="1"/>
</dbReference>
<dbReference type="Pfam" id="PF17765">
    <property type="entry name" value="MLTR_LBD"/>
    <property type="match status" value="1"/>
</dbReference>
<dbReference type="Gene3D" id="1.10.260.40">
    <property type="entry name" value="lambda repressor-like DNA-binding domains"/>
    <property type="match status" value="1"/>
</dbReference>
<dbReference type="CDD" id="cd00093">
    <property type="entry name" value="HTH_XRE"/>
    <property type="match status" value="1"/>
</dbReference>
<feature type="region of interest" description="Disordered" evidence="1">
    <location>
        <begin position="1"/>
        <end position="20"/>
    </location>
</feature>
<accession>A0A8J3I529</accession>
<gene>
    <name evidence="3" type="ORF">KSX_86100</name>
</gene>
<evidence type="ECO:0000256" key="1">
    <source>
        <dbReference type="SAM" id="MobiDB-lite"/>
    </source>
</evidence>
<dbReference type="InterPro" id="IPR041413">
    <property type="entry name" value="MLTR_LBD"/>
</dbReference>
<dbReference type="AlphaFoldDB" id="A0A8J3I529"/>
<dbReference type="InterPro" id="IPR010982">
    <property type="entry name" value="Lambda_DNA-bd_dom_sf"/>
</dbReference>
<dbReference type="RefSeq" id="WP_220199458.1">
    <property type="nucleotide sequence ID" value="NZ_BNJF01000008.1"/>
</dbReference>
<evidence type="ECO:0000313" key="3">
    <source>
        <dbReference type="EMBL" id="GHO50447.1"/>
    </source>
</evidence>
<dbReference type="PROSITE" id="PS50943">
    <property type="entry name" value="HTH_CROC1"/>
    <property type="match status" value="1"/>
</dbReference>
<evidence type="ECO:0000313" key="4">
    <source>
        <dbReference type="Proteomes" id="UP000612362"/>
    </source>
</evidence>
<proteinExistence type="predicted"/>
<sequence length="297" mass="35030">MAQRDNRHATKQESLEHDRRKELADFLRTRRARLLPEEIGLPRRPKRRTPGLRREEVAELIDVSVTWYTWLEQGRDIRPSAKVVESLARVLQLTKDEQTHLFQLADQPLPSSLERSKVRPAFQNLLSTLEPAPAHLRDAHWNVLAWNRAESLLDDWANYPLAERNVVWHHFAHPRLRSLMVNWEEEARTLLALFRMESIQHLDDPWLKSMIEHLQQVSEEFRQWWSFHEVQHQRERPIIFSHPKAGKLVLQPITMIFAYDQQLSLRVLLPLPETDTANKLTQLLSVQSTPGDHQAQE</sequence>